<evidence type="ECO:0000313" key="4">
    <source>
        <dbReference type="EMBL" id="OGH01186.1"/>
    </source>
</evidence>
<evidence type="ECO:0000313" key="5">
    <source>
        <dbReference type="Proteomes" id="UP000177583"/>
    </source>
</evidence>
<dbReference type="InterPro" id="IPR011006">
    <property type="entry name" value="CheY-like_superfamily"/>
</dbReference>
<dbReference type="SMART" id="SM00448">
    <property type="entry name" value="REC"/>
    <property type="match status" value="1"/>
</dbReference>
<dbReference type="EMBL" id="MFNF01000038">
    <property type="protein sequence ID" value="OGH01186.1"/>
    <property type="molecule type" value="Genomic_DNA"/>
</dbReference>
<dbReference type="Gene3D" id="3.40.50.2300">
    <property type="match status" value="1"/>
</dbReference>
<feature type="modified residue" description="4-aspartylphosphate" evidence="2">
    <location>
        <position position="55"/>
    </location>
</feature>
<dbReference type="AlphaFoldDB" id="A0A1F6GSM7"/>
<gene>
    <name evidence="4" type="ORF">A2557_01575</name>
</gene>
<dbReference type="Pfam" id="PF00072">
    <property type="entry name" value="Response_reg"/>
    <property type="match status" value="1"/>
</dbReference>
<proteinExistence type="predicted"/>
<dbReference type="InterPro" id="IPR001789">
    <property type="entry name" value="Sig_transdc_resp-reg_receiver"/>
</dbReference>
<dbReference type="GO" id="GO:0000160">
    <property type="term" value="P:phosphorelay signal transduction system"/>
    <property type="evidence" value="ECO:0007669"/>
    <property type="project" value="InterPro"/>
</dbReference>
<dbReference type="PANTHER" id="PTHR44591:SF3">
    <property type="entry name" value="RESPONSE REGULATORY DOMAIN-CONTAINING PROTEIN"/>
    <property type="match status" value="1"/>
</dbReference>
<comment type="caution">
    <text evidence="4">The sequence shown here is derived from an EMBL/GenBank/DDBJ whole genome shotgun (WGS) entry which is preliminary data.</text>
</comment>
<organism evidence="4 5">
    <name type="scientific">Candidatus Lambdaproteobacteria bacterium RIFOXYD2_FULL_56_26</name>
    <dbReference type="NCBI Taxonomy" id="1817773"/>
    <lineage>
        <taxon>Bacteria</taxon>
        <taxon>Pseudomonadati</taxon>
        <taxon>Pseudomonadota</taxon>
        <taxon>Candidatus Lambdaproteobacteria</taxon>
    </lineage>
</organism>
<dbReference type="PANTHER" id="PTHR44591">
    <property type="entry name" value="STRESS RESPONSE REGULATOR PROTEIN 1"/>
    <property type="match status" value="1"/>
</dbReference>
<dbReference type="InterPro" id="IPR050595">
    <property type="entry name" value="Bact_response_regulator"/>
</dbReference>
<sequence>MKDKQVLVVDDHPITRKFLTKVLEQLSVKKVLEAGNGVEALKILAQEEVSLILLDLTMPVMGGIELLQNLKADATLKLIPVVMVTAAAEQHRVDEALALGADGCLIKPIAKQPLSEVISRFIL</sequence>
<dbReference type="PROSITE" id="PS50110">
    <property type="entry name" value="RESPONSE_REGULATORY"/>
    <property type="match status" value="1"/>
</dbReference>
<name>A0A1F6GSM7_9PROT</name>
<accession>A0A1F6GSM7</accession>
<evidence type="ECO:0000259" key="3">
    <source>
        <dbReference type="PROSITE" id="PS50110"/>
    </source>
</evidence>
<protein>
    <recommendedName>
        <fullName evidence="3">Response regulatory domain-containing protein</fullName>
    </recommendedName>
</protein>
<dbReference type="CDD" id="cd17546">
    <property type="entry name" value="REC_hyHK_CKI1_RcsC-like"/>
    <property type="match status" value="1"/>
</dbReference>
<dbReference type="SUPFAM" id="SSF52172">
    <property type="entry name" value="CheY-like"/>
    <property type="match status" value="1"/>
</dbReference>
<evidence type="ECO:0000256" key="2">
    <source>
        <dbReference type="PROSITE-ProRule" id="PRU00169"/>
    </source>
</evidence>
<feature type="domain" description="Response regulatory" evidence="3">
    <location>
        <begin position="5"/>
        <end position="122"/>
    </location>
</feature>
<dbReference type="Proteomes" id="UP000177583">
    <property type="component" value="Unassembled WGS sequence"/>
</dbReference>
<keyword evidence="1 2" id="KW-0597">Phosphoprotein</keyword>
<reference evidence="4 5" key="1">
    <citation type="journal article" date="2016" name="Nat. Commun.">
        <title>Thousands of microbial genomes shed light on interconnected biogeochemical processes in an aquifer system.</title>
        <authorList>
            <person name="Anantharaman K."/>
            <person name="Brown C.T."/>
            <person name="Hug L.A."/>
            <person name="Sharon I."/>
            <person name="Castelle C.J."/>
            <person name="Probst A.J."/>
            <person name="Thomas B.C."/>
            <person name="Singh A."/>
            <person name="Wilkins M.J."/>
            <person name="Karaoz U."/>
            <person name="Brodie E.L."/>
            <person name="Williams K.H."/>
            <person name="Hubbard S.S."/>
            <person name="Banfield J.F."/>
        </authorList>
    </citation>
    <scope>NUCLEOTIDE SEQUENCE [LARGE SCALE GENOMIC DNA]</scope>
</reference>
<evidence type="ECO:0000256" key="1">
    <source>
        <dbReference type="ARBA" id="ARBA00022553"/>
    </source>
</evidence>